<dbReference type="Pfam" id="PF07045">
    <property type="entry name" value="DUF1330"/>
    <property type="match status" value="1"/>
</dbReference>
<reference evidence="2" key="1">
    <citation type="submission" date="2018-05" db="EMBL/GenBank/DDBJ databases">
        <authorList>
            <person name="Lanie J.A."/>
            <person name="Ng W.-L."/>
            <person name="Kazmierczak K.M."/>
            <person name="Andrzejewski T.M."/>
            <person name="Davidsen T.M."/>
            <person name="Wayne K.J."/>
            <person name="Tettelin H."/>
            <person name="Glass J.I."/>
            <person name="Rusch D."/>
            <person name="Podicherti R."/>
            <person name="Tsui H.-C.T."/>
            <person name="Winkler M.E."/>
        </authorList>
    </citation>
    <scope>NUCLEOTIDE SEQUENCE</scope>
</reference>
<evidence type="ECO:0000313" key="2">
    <source>
        <dbReference type="EMBL" id="SUZ74918.1"/>
    </source>
</evidence>
<dbReference type="PANTHER" id="PTHR40257">
    <property type="match status" value="1"/>
</dbReference>
<name>A0A381Q7H1_9ZZZZ</name>
<protein>
    <recommendedName>
        <fullName evidence="1">DUF1330 domain-containing protein</fullName>
    </recommendedName>
</protein>
<proteinExistence type="predicted"/>
<dbReference type="PANTHER" id="PTHR40257:SF1">
    <property type="entry name" value="DUF1330 DOMAIN-CONTAINING PROTEIN"/>
    <property type="match status" value="1"/>
</dbReference>
<dbReference type="InterPro" id="IPR010753">
    <property type="entry name" value="DUF1330"/>
</dbReference>
<dbReference type="Gene3D" id="3.30.70.100">
    <property type="match status" value="1"/>
</dbReference>
<dbReference type="EMBL" id="UINC01001227">
    <property type="protein sequence ID" value="SUZ74918.1"/>
    <property type="molecule type" value="Genomic_DNA"/>
</dbReference>
<organism evidence="2">
    <name type="scientific">marine metagenome</name>
    <dbReference type="NCBI Taxonomy" id="408172"/>
    <lineage>
        <taxon>unclassified sequences</taxon>
        <taxon>metagenomes</taxon>
        <taxon>ecological metagenomes</taxon>
    </lineage>
</organism>
<feature type="domain" description="DUF1330" evidence="1">
    <location>
        <begin position="49"/>
        <end position="130"/>
    </location>
</feature>
<evidence type="ECO:0000259" key="1">
    <source>
        <dbReference type="Pfam" id="PF07045"/>
    </source>
</evidence>
<dbReference type="SUPFAM" id="SSF54909">
    <property type="entry name" value="Dimeric alpha+beta barrel"/>
    <property type="match status" value="1"/>
</dbReference>
<accession>A0A381Q7H1</accession>
<dbReference type="InterPro" id="IPR011008">
    <property type="entry name" value="Dimeric_a/b-barrel"/>
</dbReference>
<dbReference type="AlphaFoldDB" id="A0A381Q7H1"/>
<sequence>MNVLNAVTPTQEQLQNLLASDFEGPVSMLNLLKFKERAEYADGRTSELSGAEAYNLYAEKMAPFVISKGGRLVFGGRAEHLMLGEVDELWDVAAIMEYPSKEAFVEIVSAPEVGEFSVHRSAGLAGQLLIAVSAQGGF</sequence>
<gene>
    <name evidence="2" type="ORF">METZ01_LOCUS27772</name>
</gene>